<keyword evidence="7" id="KW-1133">Transmembrane helix</keyword>
<dbReference type="SUPFAM" id="SSF47384">
    <property type="entry name" value="Homodimeric domain of signal transducing histidine kinase"/>
    <property type="match status" value="1"/>
</dbReference>
<dbReference type="SUPFAM" id="SSF55874">
    <property type="entry name" value="ATPase domain of HSP90 chaperone/DNA topoisomerase II/histidine kinase"/>
    <property type="match status" value="1"/>
</dbReference>
<dbReference type="Gene3D" id="3.30.565.10">
    <property type="entry name" value="Histidine kinase-like ATPase, C-terminal domain"/>
    <property type="match status" value="1"/>
</dbReference>
<dbReference type="InterPro" id="IPR013655">
    <property type="entry name" value="PAS_fold_3"/>
</dbReference>
<feature type="domain" description="Histidine kinase" evidence="8">
    <location>
        <begin position="567"/>
        <end position="788"/>
    </location>
</feature>
<proteinExistence type="predicted"/>
<dbReference type="EMBL" id="QLAG01000023">
    <property type="protein sequence ID" value="TLX62349.1"/>
    <property type="molecule type" value="Genomic_DNA"/>
</dbReference>
<dbReference type="CDD" id="cd00130">
    <property type="entry name" value="PAS"/>
    <property type="match status" value="2"/>
</dbReference>
<feature type="coiled-coil region" evidence="6">
    <location>
        <begin position="526"/>
        <end position="557"/>
    </location>
</feature>
<dbReference type="SMART" id="SM00388">
    <property type="entry name" value="HisKA"/>
    <property type="match status" value="1"/>
</dbReference>
<dbReference type="PROSITE" id="PS50113">
    <property type="entry name" value="PAC"/>
    <property type="match status" value="1"/>
</dbReference>
<feature type="transmembrane region" description="Helical" evidence="7">
    <location>
        <begin position="20"/>
        <end position="41"/>
    </location>
</feature>
<feature type="transmembrane region" description="Helical" evidence="7">
    <location>
        <begin position="224"/>
        <end position="242"/>
    </location>
</feature>
<evidence type="ECO:0000313" key="11">
    <source>
        <dbReference type="EMBL" id="TLX62349.1"/>
    </source>
</evidence>
<organism evidence="11 12">
    <name type="scientific">Stutzerimonas nosocomialis</name>
    <dbReference type="NCBI Taxonomy" id="1056496"/>
    <lineage>
        <taxon>Bacteria</taxon>
        <taxon>Pseudomonadati</taxon>
        <taxon>Pseudomonadota</taxon>
        <taxon>Gammaproteobacteria</taxon>
        <taxon>Pseudomonadales</taxon>
        <taxon>Pseudomonadaceae</taxon>
        <taxon>Stutzerimonas</taxon>
    </lineage>
</organism>
<dbReference type="SMART" id="SM00387">
    <property type="entry name" value="HATPase_c"/>
    <property type="match status" value="1"/>
</dbReference>
<dbReference type="Pfam" id="PF08447">
    <property type="entry name" value="PAS_3"/>
    <property type="match status" value="1"/>
</dbReference>
<keyword evidence="6" id="KW-0175">Coiled coil</keyword>
<dbReference type="Proteomes" id="UP000306753">
    <property type="component" value="Unassembled WGS sequence"/>
</dbReference>
<feature type="domain" description="PAC" evidence="10">
    <location>
        <begin position="483"/>
        <end position="535"/>
    </location>
</feature>
<dbReference type="Pfam" id="PF02518">
    <property type="entry name" value="HATPase_c"/>
    <property type="match status" value="1"/>
</dbReference>
<name>A0A5R9QB33_9GAMM</name>
<keyword evidence="12" id="KW-1185">Reference proteome</keyword>
<dbReference type="InterPro" id="IPR036890">
    <property type="entry name" value="HATPase_C_sf"/>
</dbReference>
<dbReference type="InterPro" id="IPR013656">
    <property type="entry name" value="PAS_4"/>
</dbReference>
<evidence type="ECO:0000256" key="5">
    <source>
        <dbReference type="ARBA" id="ARBA00022777"/>
    </source>
</evidence>
<dbReference type="InterPro" id="IPR035965">
    <property type="entry name" value="PAS-like_dom_sf"/>
</dbReference>
<dbReference type="PANTHER" id="PTHR43304">
    <property type="entry name" value="PHYTOCHROME-LIKE PROTEIN CPH1"/>
    <property type="match status" value="1"/>
</dbReference>
<dbReference type="InterPro" id="IPR036097">
    <property type="entry name" value="HisK_dim/P_sf"/>
</dbReference>
<dbReference type="InterPro" id="IPR001610">
    <property type="entry name" value="PAC"/>
</dbReference>
<dbReference type="CDD" id="cd16922">
    <property type="entry name" value="HATPase_EvgS-ArcB-TorS-like"/>
    <property type="match status" value="1"/>
</dbReference>
<comment type="catalytic activity">
    <reaction evidence="1">
        <text>ATP + protein L-histidine = ADP + protein N-phospho-L-histidine.</text>
        <dbReference type="EC" id="2.7.13.3"/>
    </reaction>
</comment>
<evidence type="ECO:0000256" key="2">
    <source>
        <dbReference type="ARBA" id="ARBA00012438"/>
    </source>
</evidence>
<evidence type="ECO:0000259" key="10">
    <source>
        <dbReference type="PROSITE" id="PS50113"/>
    </source>
</evidence>
<sequence length="797" mass="88126">MFMVRQAETTRHAVARARFIAPVCAGLAVVIACGALVNRWRDEAPVAGVDPPVMVPLVAIGILLAALALLLVRPRRGELARGLGLLAAAGTLAAGIFTLGEYLAGWGETLEEGHWLRLRPGPASGLGLVIAGTALIAFGLRRRWARRLAMGGAAATLVIAFAGLVGHAYGASVLYGLNHWGGTAVSTGLALSALALGMLFVDPARGTAGLFVSASASGYLMRRLIPAALAAPLLLGWLMLIAQGTDRVDIEFGTALLIVSLIVLLVGLIVHQAMVLHATEAERERLLARERQSRERISDILESIHDAFAAVDRDWRFTYINREAERLLRQPREELLGRSLWEKFPAVLGTVFDRQYHWAMETKQAVQFEEYYAPLEFWVDVRAFPTADGLSIYLRDVTSRRLTEEQIRQSEALNRLLVEMIPQHIWATNPDGYHTYFSRRWYEFSGTQLEQTQGQGWLEYLHPEDRKRTVKRWQHSLKTGEPYAIEYRFRGVDGEYHWFLGQAMAQRNEAGEIVRWIGTLTDISERKALEEERERLLALEQEARAEAERRRTELERVTESRARLMRGFSHDMRNPLSAADGHAWLLESGRIGALTPRQSDSVQGIRRAIRTAVRLIDDLLELARAESGQLNIQRVATDVGQAAEEVAHDFHAKATSAGLSLEVLAPHGLQADTDPARLRQILANLLSNSVKYAPHSHVTLDARRVHDGGPQPGVWVAISVTDTGPGIPADKQELIFQEYTRLEPEAQQGAGIGLAISRRIAQLMGGDLTVESEPGHGARFTLWLPPAAAEERAVATR</sequence>
<dbReference type="CDD" id="cd00082">
    <property type="entry name" value="HisKA"/>
    <property type="match status" value="1"/>
</dbReference>
<evidence type="ECO:0000256" key="6">
    <source>
        <dbReference type="SAM" id="Coils"/>
    </source>
</evidence>
<dbReference type="InterPro" id="IPR005467">
    <property type="entry name" value="His_kinase_dom"/>
</dbReference>
<feature type="transmembrane region" description="Helical" evidence="7">
    <location>
        <begin position="123"/>
        <end position="141"/>
    </location>
</feature>
<feature type="domain" description="PAS" evidence="9">
    <location>
        <begin position="293"/>
        <end position="340"/>
    </location>
</feature>
<dbReference type="Gene3D" id="1.10.287.130">
    <property type="match status" value="1"/>
</dbReference>
<dbReference type="InterPro" id="IPR000700">
    <property type="entry name" value="PAS-assoc_C"/>
</dbReference>
<evidence type="ECO:0000256" key="7">
    <source>
        <dbReference type="SAM" id="Phobius"/>
    </source>
</evidence>
<dbReference type="SUPFAM" id="SSF55785">
    <property type="entry name" value="PYP-like sensor domain (PAS domain)"/>
    <property type="match status" value="2"/>
</dbReference>
<evidence type="ECO:0000256" key="4">
    <source>
        <dbReference type="ARBA" id="ARBA00022679"/>
    </source>
</evidence>
<dbReference type="InterPro" id="IPR004358">
    <property type="entry name" value="Sig_transdc_His_kin-like_C"/>
</dbReference>
<dbReference type="PRINTS" id="PR00344">
    <property type="entry name" value="BCTRLSENSOR"/>
</dbReference>
<evidence type="ECO:0000259" key="8">
    <source>
        <dbReference type="PROSITE" id="PS50109"/>
    </source>
</evidence>
<evidence type="ECO:0000256" key="1">
    <source>
        <dbReference type="ARBA" id="ARBA00000085"/>
    </source>
</evidence>
<feature type="transmembrane region" description="Helical" evidence="7">
    <location>
        <begin position="53"/>
        <end position="72"/>
    </location>
</feature>
<dbReference type="FunFam" id="3.30.450.20:FF:000099">
    <property type="entry name" value="Sensory box sensor histidine kinase"/>
    <property type="match status" value="1"/>
</dbReference>
<dbReference type="InterPro" id="IPR000014">
    <property type="entry name" value="PAS"/>
</dbReference>
<keyword evidence="7" id="KW-0472">Membrane</keyword>
<keyword evidence="5" id="KW-0418">Kinase</keyword>
<dbReference type="InterPro" id="IPR003594">
    <property type="entry name" value="HATPase_dom"/>
</dbReference>
<keyword evidence="4" id="KW-0808">Transferase</keyword>
<keyword evidence="3" id="KW-0597">Phosphoprotein</keyword>
<dbReference type="AlphaFoldDB" id="A0A5R9QB33"/>
<dbReference type="PROSITE" id="PS51257">
    <property type="entry name" value="PROKAR_LIPOPROTEIN"/>
    <property type="match status" value="1"/>
</dbReference>
<feature type="transmembrane region" description="Helical" evidence="7">
    <location>
        <begin position="84"/>
        <end position="103"/>
    </location>
</feature>
<dbReference type="Pfam" id="PF00512">
    <property type="entry name" value="HisKA"/>
    <property type="match status" value="1"/>
</dbReference>
<dbReference type="EC" id="2.7.13.3" evidence="2"/>
<reference evidence="11 12" key="1">
    <citation type="journal article" date="2017" name="Eur. J. Clin. Microbiol. Infect. Dis.">
        <title>Uncommonly isolated clinical Pseudomonas: identification and phylogenetic assignation.</title>
        <authorList>
            <person name="Mulet M."/>
            <person name="Gomila M."/>
            <person name="Ramirez A."/>
            <person name="Cardew S."/>
            <person name="Moore E.R."/>
            <person name="Lalucat J."/>
            <person name="Garcia-Valdes E."/>
        </authorList>
    </citation>
    <scope>NUCLEOTIDE SEQUENCE [LARGE SCALE GENOMIC DNA]</scope>
    <source>
        <strain evidence="11 12">SD129</strain>
    </source>
</reference>
<dbReference type="SMART" id="SM00086">
    <property type="entry name" value="PAC"/>
    <property type="match status" value="1"/>
</dbReference>
<protein>
    <recommendedName>
        <fullName evidence="2">histidine kinase</fullName>
        <ecNumber evidence="2">2.7.13.3</ecNumber>
    </recommendedName>
</protein>
<dbReference type="InterPro" id="IPR052162">
    <property type="entry name" value="Sensor_kinase/Photoreceptor"/>
</dbReference>
<evidence type="ECO:0000313" key="12">
    <source>
        <dbReference type="Proteomes" id="UP000306753"/>
    </source>
</evidence>
<feature type="domain" description="PAS" evidence="9">
    <location>
        <begin position="410"/>
        <end position="480"/>
    </location>
</feature>
<gene>
    <name evidence="11" type="ORF">DN820_16850</name>
</gene>
<dbReference type="Pfam" id="PF08448">
    <property type="entry name" value="PAS_4"/>
    <property type="match status" value="1"/>
</dbReference>
<dbReference type="PANTHER" id="PTHR43304:SF1">
    <property type="entry name" value="PAC DOMAIN-CONTAINING PROTEIN"/>
    <property type="match status" value="1"/>
</dbReference>
<evidence type="ECO:0000256" key="3">
    <source>
        <dbReference type="ARBA" id="ARBA00022553"/>
    </source>
</evidence>
<dbReference type="PROSITE" id="PS50109">
    <property type="entry name" value="HIS_KIN"/>
    <property type="match status" value="1"/>
</dbReference>
<dbReference type="SMART" id="SM00091">
    <property type="entry name" value="PAS"/>
    <property type="match status" value="2"/>
</dbReference>
<dbReference type="NCBIfam" id="TIGR00229">
    <property type="entry name" value="sensory_box"/>
    <property type="match status" value="2"/>
</dbReference>
<comment type="caution">
    <text evidence="11">The sequence shown here is derived from an EMBL/GenBank/DDBJ whole genome shotgun (WGS) entry which is preliminary data.</text>
</comment>
<dbReference type="InterPro" id="IPR003661">
    <property type="entry name" value="HisK_dim/P_dom"/>
</dbReference>
<dbReference type="GO" id="GO:0000155">
    <property type="term" value="F:phosphorelay sensor kinase activity"/>
    <property type="evidence" value="ECO:0007669"/>
    <property type="project" value="InterPro"/>
</dbReference>
<feature type="transmembrane region" description="Helical" evidence="7">
    <location>
        <begin position="148"/>
        <end position="169"/>
    </location>
</feature>
<dbReference type="PROSITE" id="PS50112">
    <property type="entry name" value="PAS"/>
    <property type="match status" value="2"/>
</dbReference>
<keyword evidence="7" id="KW-0812">Transmembrane</keyword>
<dbReference type="Gene3D" id="3.30.450.20">
    <property type="entry name" value="PAS domain"/>
    <property type="match status" value="2"/>
</dbReference>
<accession>A0A5R9QB33</accession>
<feature type="transmembrane region" description="Helical" evidence="7">
    <location>
        <begin position="254"/>
        <end position="276"/>
    </location>
</feature>
<evidence type="ECO:0000259" key="9">
    <source>
        <dbReference type="PROSITE" id="PS50112"/>
    </source>
</evidence>